<name>A0A8J2KKV6_9HEXA</name>
<comment type="caution">
    <text evidence="1">The sequence shown here is derived from an EMBL/GenBank/DDBJ whole genome shotgun (WGS) entry which is preliminary data.</text>
</comment>
<proteinExistence type="predicted"/>
<evidence type="ECO:0000313" key="1">
    <source>
        <dbReference type="EMBL" id="CAG7816380.1"/>
    </source>
</evidence>
<dbReference type="AlphaFoldDB" id="A0A8J2KKV6"/>
<protein>
    <submittedName>
        <fullName evidence="1">Uncharacterized protein</fullName>
    </submittedName>
</protein>
<organism evidence="1 2">
    <name type="scientific">Allacma fusca</name>
    <dbReference type="NCBI Taxonomy" id="39272"/>
    <lineage>
        <taxon>Eukaryota</taxon>
        <taxon>Metazoa</taxon>
        <taxon>Ecdysozoa</taxon>
        <taxon>Arthropoda</taxon>
        <taxon>Hexapoda</taxon>
        <taxon>Collembola</taxon>
        <taxon>Symphypleona</taxon>
        <taxon>Sminthuridae</taxon>
        <taxon>Allacma</taxon>
    </lineage>
</organism>
<keyword evidence="2" id="KW-1185">Reference proteome</keyword>
<dbReference type="Proteomes" id="UP000708208">
    <property type="component" value="Unassembled WGS sequence"/>
</dbReference>
<reference evidence="1" key="1">
    <citation type="submission" date="2021-06" db="EMBL/GenBank/DDBJ databases">
        <authorList>
            <person name="Hodson N. C."/>
            <person name="Mongue J. A."/>
            <person name="Jaron S. K."/>
        </authorList>
    </citation>
    <scope>NUCLEOTIDE SEQUENCE</scope>
</reference>
<dbReference type="EMBL" id="CAJVCH010368797">
    <property type="protein sequence ID" value="CAG7816380.1"/>
    <property type="molecule type" value="Genomic_DNA"/>
</dbReference>
<gene>
    <name evidence="1" type="ORF">AFUS01_LOCUS27003</name>
</gene>
<accession>A0A8J2KKV6</accession>
<evidence type="ECO:0000313" key="2">
    <source>
        <dbReference type="Proteomes" id="UP000708208"/>
    </source>
</evidence>
<sequence>MFIDLHRWTLKEIAPIVDILYSPREPMVNLNPRSKQALEAIQSYLSEKGLDIVIPEMDTVSTPPLQRQPLEKFKCLEVQQADRQSFHYIISTGELILV</sequence>